<gene>
    <name evidence="4" type="ORF">PLEOSDRAFT_1109604</name>
    <name evidence="5" type="ORF">PLEOSDRAFT_163397</name>
</gene>
<accession>A0A067NFA1</accession>
<dbReference type="EMBL" id="KL198010">
    <property type="protein sequence ID" value="KDQ25660.1"/>
    <property type="molecule type" value="Genomic_DNA"/>
</dbReference>
<evidence type="ECO:0000313" key="5">
    <source>
        <dbReference type="EMBL" id="KDQ25660.1"/>
    </source>
</evidence>
<keyword evidence="1" id="KW-0175">Coiled coil</keyword>
<protein>
    <submittedName>
        <fullName evidence="5">Uncharacterized protein</fullName>
    </submittedName>
</protein>
<feature type="chain" id="PRO_5011840888" evidence="3">
    <location>
        <begin position="16"/>
        <end position="412"/>
    </location>
</feature>
<evidence type="ECO:0000313" key="6">
    <source>
        <dbReference type="Proteomes" id="UP000027073"/>
    </source>
</evidence>
<dbReference type="EMBL" id="KL198014">
    <property type="protein sequence ID" value="KDQ22493.1"/>
    <property type="molecule type" value="Genomic_DNA"/>
</dbReference>
<feature type="signal peptide" evidence="3">
    <location>
        <begin position="1"/>
        <end position="15"/>
    </location>
</feature>
<dbReference type="AlphaFoldDB" id="A0A067NFA1"/>
<sequence>MALPLLVVQVASVLAASLLPGETIAGTSPPTSSQECTLNPETPPLDGHCDEGQRKPQLSTVPGQDVDAVPARLESPPPPPTLDSETGCDEEQPKPQLSTVPGQDVDAVPARLESPPAPPTLDSETGCDEEQPKLQLAVAPQVGDAAVLPVGFESPPAPPTLDSETGCDEGQPKLQLAVEPPQVGNAAVLPARFESHPPTLDSEADPRPLGGHCDERQPKLQLAIEPAQYIDVTLVERPNTPSLARDTDFDASSSLPNIDVIALLLANLHITPPRGGNDVGAVSSPDDHDQTYLHQMVKMVEANSVALSLAKDEFQESKKALDALKASWTSRRERKSRIVETLTNQQKTLEQDISCLRENLLSLRFQHASLAVEKESLQRERVALLADKGELTADKGELTMKVKLTTLFARKY</sequence>
<reference evidence="6" key="1">
    <citation type="journal article" date="2014" name="Proc. Natl. Acad. Sci. U.S.A.">
        <title>Extensive sampling of basidiomycete genomes demonstrates inadequacy of the white-rot/brown-rot paradigm for wood decay fungi.</title>
        <authorList>
            <person name="Riley R."/>
            <person name="Salamov A.A."/>
            <person name="Brown D.W."/>
            <person name="Nagy L.G."/>
            <person name="Floudas D."/>
            <person name="Held B.W."/>
            <person name="Levasseur A."/>
            <person name="Lombard V."/>
            <person name="Morin E."/>
            <person name="Otillar R."/>
            <person name="Lindquist E.A."/>
            <person name="Sun H."/>
            <person name="LaButti K.M."/>
            <person name="Schmutz J."/>
            <person name="Jabbour D."/>
            <person name="Luo H."/>
            <person name="Baker S.E."/>
            <person name="Pisabarro A.G."/>
            <person name="Walton J.D."/>
            <person name="Blanchette R.A."/>
            <person name="Henrissat B."/>
            <person name="Martin F."/>
            <person name="Cullen D."/>
            <person name="Hibbett D.S."/>
            <person name="Grigoriev I.V."/>
        </authorList>
    </citation>
    <scope>NUCLEOTIDE SEQUENCE [LARGE SCALE GENOMIC DNA]</scope>
    <source>
        <strain evidence="6">PC15</strain>
    </source>
</reference>
<feature type="coiled-coil region" evidence="1">
    <location>
        <begin position="307"/>
        <end position="359"/>
    </location>
</feature>
<feature type="compositionally biased region" description="Polar residues" evidence="2">
    <location>
        <begin position="25"/>
        <end position="40"/>
    </location>
</feature>
<evidence type="ECO:0000256" key="1">
    <source>
        <dbReference type="SAM" id="Coils"/>
    </source>
</evidence>
<dbReference type="VEuPathDB" id="FungiDB:PLEOSDRAFT_1109604"/>
<feature type="region of interest" description="Disordered" evidence="2">
    <location>
        <begin position="22"/>
        <end position="129"/>
    </location>
</feature>
<proteinExistence type="predicted"/>
<dbReference type="HOGENOM" id="CLU_667507_0_0_1"/>
<organism evidence="5 6">
    <name type="scientific">Pleurotus ostreatus (strain PC15)</name>
    <name type="common">Oyster mushroom</name>
    <dbReference type="NCBI Taxonomy" id="1137138"/>
    <lineage>
        <taxon>Eukaryota</taxon>
        <taxon>Fungi</taxon>
        <taxon>Dikarya</taxon>
        <taxon>Basidiomycota</taxon>
        <taxon>Agaricomycotina</taxon>
        <taxon>Agaricomycetes</taxon>
        <taxon>Agaricomycetidae</taxon>
        <taxon>Agaricales</taxon>
        <taxon>Pleurotineae</taxon>
        <taxon>Pleurotaceae</taxon>
        <taxon>Pleurotus</taxon>
    </lineage>
</organism>
<dbReference type="VEuPathDB" id="FungiDB:PLEOSDRAFT_163397"/>
<evidence type="ECO:0000256" key="3">
    <source>
        <dbReference type="SAM" id="SignalP"/>
    </source>
</evidence>
<reference evidence="5" key="2">
    <citation type="journal article" date="2014" name="Proc. Natl. Acad. Sci. U.S.A.">
        <title>Extensive sampling of basidiomycete genomes demonstrates inadequacy of the white rot/brown rot paradigm for wood decay fungi.</title>
        <authorList>
            <person name="Riley R."/>
            <person name="Salamov A.A."/>
            <person name="Brown D.W."/>
            <person name="Nagy L.G."/>
            <person name="Floudas D."/>
            <person name="Held B.W."/>
            <person name="Levasseur A."/>
            <person name="Lombard V."/>
            <person name="Morin E."/>
            <person name="Otillar R."/>
            <person name="Lindquist E.A."/>
            <person name="Sun H."/>
            <person name="LaButti K.M."/>
            <person name="Schmutz J."/>
            <person name="Jabbour D."/>
            <person name="Luo H."/>
            <person name="Baker S.E."/>
            <person name="Pisabarro A.G."/>
            <person name="Walton J.D."/>
            <person name="Blanchette R.A."/>
            <person name="Henrissat B."/>
            <person name="Martin F."/>
            <person name="Cullen D."/>
            <person name="Hibbett D.S."/>
            <person name="Grigoriev I.V."/>
        </authorList>
    </citation>
    <scope>NUCLEOTIDE SEQUENCE</scope>
    <source>
        <strain evidence="5">PC15</strain>
    </source>
</reference>
<name>A0A067NFA1_PLEO1</name>
<keyword evidence="3" id="KW-0732">Signal</keyword>
<feature type="region of interest" description="Disordered" evidence="2">
    <location>
        <begin position="148"/>
        <end position="169"/>
    </location>
</feature>
<evidence type="ECO:0000256" key="2">
    <source>
        <dbReference type="SAM" id="MobiDB-lite"/>
    </source>
</evidence>
<dbReference type="Proteomes" id="UP000027073">
    <property type="component" value="Unassembled WGS sequence"/>
</dbReference>
<evidence type="ECO:0000313" key="4">
    <source>
        <dbReference type="EMBL" id="KDQ22493.1"/>
    </source>
</evidence>